<dbReference type="Proteomes" id="UP000028939">
    <property type="component" value="Chromosome"/>
</dbReference>
<keyword evidence="9" id="KW-1185">Reference proteome</keyword>
<dbReference type="HOGENOM" id="CLU_023205_0_1_11"/>
<comment type="similarity">
    <text evidence="1">Belongs to the aldo/keto reductase family.</text>
</comment>
<reference evidence="8 9" key="1">
    <citation type="submission" date="2014-08" db="EMBL/GenBank/DDBJ databases">
        <title>Complete genome sequence of Corynebacterium ureicelerivorans DSM 45051, a lipophilic and urea-splitting isolate from a blood culture of a septicaemia patient.</title>
        <authorList>
            <person name="Tippelt A."/>
            <person name="Albersmeier A."/>
            <person name="Brinkrolf K."/>
            <person name="Ruckert C."/>
            <person name="Tauch A."/>
        </authorList>
    </citation>
    <scope>NUCLEOTIDE SEQUENCE [LARGE SCALE GENOMIC DNA]</scope>
    <source>
        <strain evidence="8 9">IMMIB RIV-2301</strain>
    </source>
</reference>
<evidence type="ECO:0000256" key="2">
    <source>
        <dbReference type="ARBA" id="ARBA00022857"/>
    </source>
</evidence>
<dbReference type="InterPro" id="IPR020471">
    <property type="entry name" value="AKR"/>
</dbReference>
<dbReference type="AlphaFoldDB" id="A0A077HHH2"/>
<dbReference type="InterPro" id="IPR018170">
    <property type="entry name" value="Aldo/ket_reductase_CS"/>
</dbReference>
<evidence type="ECO:0000256" key="5">
    <source>
        <dbReference type="PIRSR" id="PIRSR000097-2"/>
    </source>
</evidence>
<dbReference type="PROSITE" id="PS00798">
    <property type="entry name" value="ALDOKETO_REDUCTASE_1"/>
    <property type="match status" value="1"/>
</dbReference>
<dbReference type="FunFam" id="3.20.20.100:FF:000002">
    <property type="entry name" value="2,5-diketo-D-gluconic acid reductase A"/>
    <property type="match status" value="1"/>
</dbReference>
<evidence type="ECO:0000313" key="9">
    <source>
        <dbReference type="Proteomes" id="UP000028939"/>
    </source>
</evidence>
<dbReference type="KEGG" id="cuv:CUREI_03445"/>
<dbReference type="PRINTS" id="PR00069">
    <property type="entry name" value="ALDKETRDTASE"/>
</dbReference>
<dbReference type="CDD" id="cd19071">
    <property type="entry name" value="AKR_AKR1-5-like"/>
    <property type="match status" value="1"/>
</dbReference>
<dbReference type="STRING" id="401472.CUREI_03445"/>
<feature type="active site" description="Proton donor" evidence="4">
    <location>
        <position position="50"/>
    </location>
</feature>
<sequence length="275" mass="30290">MRIPVTTLNDGYDFPLLGLGTYKLTGDEVETIVRTAIELGYRHIDTAALYDNEVEVGKAINNAIKAGDVTREELFVTTKLWNDDQERVAEAYKESLQRLNLDFVDLYLVHWPWPQHGTYVQAFEQITQLQGMGQLQSVGVANFYPEVLDEIIQATGITPVLNQVELHAGFTQPELRAYHDKHGIVTEAWAPIARGSNFDDPVIRAVADAHEATPAQVSLAYLMKLGCSVVPKTSSPQRLVENLGAVDLELSDDDVAALDGVTGERLSGDPLTFPG</sequence>
<feature type="binding site" evidence="5">
    <location>
        <position position="110"/>
    </location>
    <ligand>
        <name>substrate</name>
    </ligand>
</feature>
<name>A0A077HHH2_9CORY</name>
<keyword evidence="3" id="KW-0560">Oxidoreductase</keyword>
<evidence type="ECO:0000313" key="8">
    <source>
        <dbReference type="EMBL" id="AIL96473.1"/>
    </source>
</evidence>
<evidence type="ECO:0000256" key="3">
    <source>
        <dbReference type="ARBA" id="ARBA00023002"/>
    </source>
</evidence>
<dbReference type="RefSeq" id="WP_038610407.1">
    <property type="nucleotide sequence ID" value="NZ_CP009215.1"/>
</dbReference>
<dbReference type="PANTHER" id="PTHR43827:SF3">
    <property type="entry name" value="NADP-DEPENDENT OXIDOREDUCTASE DOMAIN-CONTAINING PROTEIN"/>
    <property type="match status" value="1"/>
</dbReference>
<dbReference type="EMBL" id="CP009215">
    <property type="protein sequence ID" value="AIL96473.1"/>
    <property type="molecule type" value="Genomic_DNA"/>
</dbReference>
<evidence type="ECO:0000256" key="1">
    <source>
        <dbReference type="ARBA" id="ARBA00007905"/>
    </source>
</evidence>
<proteinExistence type="inferred from homology"/>
<evidence type="ECO:0000259" key="7">
    <source>
        <dbReference type="Pfam" id="PF00248"/>
    </source>
</evidence>
<dbReference type="PANTHER" id="PTHR43827">
    <property type="entry name" value="2,5-DIKETO-D-GLUCONIC ACID REDUCTASE"/>
    <property type="match status" value="1"/>
</dbReference>
<dbReference type="InterPro" id="IPR023210">
    <property type="entry name" value="NADP_OxRdtase_dom"/>
</dbReference>
<dbReference type="InterPro" id="IPR036812">
    <property type="entry name" value="NAD(P)_OxRdtase_dom_sf"/>
</dbReference>
<gene>
    <name evidence="8" type="ORF">CUREI_03445</name>
</gene>
<dbReference type="PROSITE" id="PS00063">
    <property type="entry name" value="ALDOKETO_REDUCTASE_3"/>
    <property type="match status" value="1"/>
</dbReference>
<dbReference type="Gene3D" id="3.20.20.100">
    <property type="entry name" value="NADP-dependent oxidoreductase domain"/>
    <property type="match status" value="1"/>
</dbReference>
<dbReference type="Pfam" id="PF00248">
    <property type="entry name" value="Aldo_ket_red"/>
    <property type="match status" value="1"/>
</dbReference>
<dbReference type="GO" id="GO:0016616">
    <property type="term" value="F:oxidoreductase activity, acting on the CH-OH group of donors, NAD or NADP as acceptor"/>
    <property type="evidence" value="ECO:0007669"/>
    <property type="project" value="UniProtKB-ARBA"/>
</dbReference>
<feature type="domain" description="NADP-dependent oxidoreductase" evidence="7">
    <location>
        <begin position="17"/>
        <end position="261"/>
    </location>
</feature>
<evidence type="ECO:0000256" key="4">
    <source>
        <dbReference type="PIRSR" id="PIRSR000097-1"/>
    </source>
</evidence>
<protein>
    <submittedName>
        <fullName evidence="8">Aldo/keto reductase</fullName>
    </submittedName>
</protein>
<dbReference type="SUPFAM" id="SSF51430">
    <property type="entry name" value="NAD(P)-linked oxidoreductase"/>
    <property type="match status" value="1"/>
</dbReference>
<feature type="site" description="Lowers pKa of active site Tyr" evidence="6">
    <location>
        <position position="79"/>
    </location>
</feature>
<keyword evidence="2" id="KW-0521">NADP</keyword>
<accession>A0A077HHH2</accession>
<evidence type="ECO:0000256" key="6">
    <source>
        <dbReference type="PIRSR" id="PIRSR000097-3"/>
    </source>
</evidence>
<dbReference type="OrthoDB" id="9804790at2"/>
<dbReference type="PIRSF" id="PIRSF000097">
    <property type="entry name" value="AKR"/>
    <property type="match status" value="1"/>
</dbReference>
<organism evidence="8 9">
    <name type="scientific">Corynebacterium ureicelerivorans</name>
    <dbReference type="NCBI Taxonomy" id="401472"/>
    <lineage>
        <taxon>Bacteria</taxon>
        <taxon>Bacillati</taxon>
        <taxon>Actinomycetota</taxon>
        <taxon>Actinomycetes</taxon>
        <taxon>Mycobacteriales</taxon>
        <taxon>Corynebacteriaceae</taxon>
        <taxon>Corynebacterium</taxon>
    </lineage>
</organism>